<dbReference type="RefSeq" id="WP_058242107.1">
    <property type="nucleotide sequence ID" value="NZ_CYSB01000039.1"/>
</dbReference>
<dbReference type="OrthoDB" id="9805336at2"/>
<evidence type="ECO:0000313" key="2">
    <source>
        <dbReference type="EMBL" id="CUH69426.1"/>
    </source>
</evidence>
<keyword evidence="1" id="KW-0732">Signal</keyword>
<evidence type="ECO:0000313" key="5">
    <source>
        <dbReference type="Proteomes" id="UP000051887"/>
    </source>
</evidence>
<reference evidence="2 4" key="2">
    <citation type="submission" date="2015-09" db="EMBL/GenBank/DDBJ databases">
        <authorList>
            <person name="Rodrigo-Torres L."/>
            <person name="Arahal D.R."/>
        </authorList>
    </citation>
    <scope>NUCLEOTIDE SEQUENCE [LARGE SCALE GENOMIC DNA]</scope>
    <source>
        <strain evidence="2 4">CECT 5118</strain>
    </source>
</reference>
<evidence type="ECO:0000313" key="4">
    <source>
        <dbReference type="Proteomes" id="UP000051086"/>
    </source>
</evidence>
<sequence>MKKSMIATAVLATFAFAPSSAFANYYSYERCMNNGGNWFTCLGALASDDGSIVSPDIKNQFGFAKEEGKDRIMESLKARSKVCDRQKGDARVNCYSKGLKADLRVGAVAKPMPAQALTGGKKEFADKVQDHFQHSLDN</sequence>
<reference evidence="3 5" key="1">
    <citation type="submission" date="2015-09" db="EMBL/GenBank/DDBJ databases">
        <authorList>
            <consortium name="Swine Surveillance"/>
        </authorList>
    </citation>
    <scope>NUCLEOTIDE SEQUENCE [LARGE SCALE GENOMIC DNA]</scope>
    <source>
        <strain evidence="3 5">5120</strain>
    </source>
</reference>
<feature type="chain" id="PRO_5009790933" evidence="1">
    <location>
        <begin position="24"/>
        <end position="138"/>
    </location>
</feature>
<dbReference type="Proteomes" id="UP000051887">
    <property type="component" value="Unassembled WGS sequence"/>
</dbReference>
<dbReference type="Proteomes" id="UP000051086">
    <property type="component" value="Unassembled WGS sequence"/>
</dbReference>
<gene>
    <name evidence="2" type="ORF">TL5118_03386</name>
    <name evidence="3" type="ORF">TL5120_00545</name>
</gene>
<feature type="signal peptide" evidence="1">
    <location>
        <begin position="1"/>
        <end position="23"/>
    </location>
</feature>
<evidence type="ECO:0000313" key="3">
    <source>
        <dbReference type="EMBL" id="CUH70765.1"/>
    </source>
</evidence>
<accession>A0A0N7LWL4</accession>
<proteinExistence type="predicted"/>
<organism evidence="3 5">
    <name type="scientific">Thalassovita autumnalis</name>
    <dbReference type="NCBI Taxonomy" id="2072972"/>
    <lineage>
        <taxon>Bacteria</taxon>
        <taxon>Pseudomonadati</taxon>
        <taxon>Pseudomonadota</taxon>
        <taxon>Alphaproteobacteria</taxon>
        <taxon>Rhodobacterales</taxon>
        <taxon>Roseobacteraceae</taxon>
        <taxon>Thalassovita</taxon>
    </lineage>
</organism>
<keyword evidence="4" id="KW-1185">Reference proteome</keyword>
<protein>
    <submittedName>
        <fullName evidence="3">Uncharacterized protein</fullName>
    </submittedName>
</protein>
<name>A0A0N7LWL4_9RHOB</name>
<dbReference type="EMBL" id="CYSB01000039">
    <property type="protein sequence ID" value="CUH69426.1"/>
    <property type="molecule type" value="Genomic_DNA"/>
</dbReference>
<evidence type="ECO:0000256" key="1">
    <source>
        <dbReference type="SAM" id="SignalP"/>
    </source>
</evidence>
<dbReference type="AlphaFoldDB" id="A0A0N7LWL4"/>
<dbReference type="EMBL" id="CYSC01000011">
    <property type="protein sequence ID" value="CUH70765.1"/>
    <property type="molecule type" value="Genomic_DNA"/>
</dbReference>